<dbReference type="PANTHER" id="PTHR41282">
    <property type="entry name" value="CONSERVED TRANSMEMBRANE PROTEIN-RELATED"/>
    <property type="match status" value="1"/>
</dbReference>
<keyword evidence="3" id="KW-1185">Reference proteome</keyword>
<feature type="transmembrane region" description="Helical" evidence="1">
    <location>
        <begin position="118"/>
        <end position="139"/>
    </location>
</feature>
<comment type="caution">
    <text evidence="2">The sequence shown here is derived from an EMBL/GenBank/DDBJ whole genome shotgun (WGS) entry which is preliminary data.</text>
</comment>
<feature type="transmembrane region" description="Helical" evidence="1">
    <location>
        <begin position="61"/>
        <end position="81"/>
    </location>
</feature>
<accession>A0ABP8FEP3</accession>
<dbReference type="Pfam" id="PF12811">
    <property type="entry name" value="BaxI_1"/>
    <property type="match status" value="1"/>
</dbReference>
<feature type="transmembrane region" description="Helical" evidence="1">
    <location>
        <begin position="93"/>
        <end position="112"/>
    </location>
</feature>
<dbReference type="InterPro" id="IPR010539">
    <property type="entry name" value="BaxI_1-like"/>
</dbReference>
<feature type="transmembrane region" description="Helical" evidence="1">
    <location>
        <begin position="223"/>
        <end position="245"/>
    </location>
</feature>
<dbReference type="EMBL" id="BAABFN010000001">
    <property type="protein sequence ID" value="GAA4302051.1"/>
    <property type="molecule type" value="Genomic_DNA"/>
</dbReference>
<dbReference type="RefSeq" id="WP_344974565.1">
    <property type="nucleotide sequence ID" value="NZ_BAABFN010000001.1"/>
</dbReference>
<sequence length="251" mass="28063">MPLFRSANPTLREDVFQPSLHVEGEGKMTIRGTLAKTAFLLLMVLCSAVYSWSLWSRGMNVTPYMYGGILGGFVVAIVIVFKKNWSGYLAPAYCLFEGLFLGAVSAMFNHYFAEKAPFIVIQAVGLTFGTAIAMLLLYGSRIIRPTQKFKLIVFSATLGIGVFYFISILLRFFGIDIAFIHEGSPLGIVFSLIVVAIAALNLVMDFELIEKGSREGAPQYMEWYAAFGLMVTLIWLYIEILRLLAKLYSRR</sequence>
<keyword evidence="1" id="KW-0812">Transmembrane</keyword>
<name>A0ABP8FEP3_9BACT</name>
<dbReference type="PIRSF" id="PIRSF009160">
    <property type="entry name" value="UCP009160"/>
    <property type="match status" value="1"/>
</dbReference>
<protein>
    <submittedName>
        <fullName evidence="2">Bax inhibitor-1/YccA family protein</fullName>
    </submittedName>
</protein>
<dbReference type="Proteomes" id="UP001501207">
    <property type="component" value="Unassembled WGS sequence"/>
</dbReference>
<reference evidence="3" key="1">
    <citation type="journal article" date="2019" name="Int. J. Syst. Evol. Microbiol.">
        <title>The Global Catalogue of Microorganisms (GCM) 10K type strain sequencing project: providing services to taxonomists for standard genome sequencing and annotation.</title>
        <authorList>
            <consortium name="The Broad Institute Genomics Platform"/>
            <consortium name="The Broad Institute Genome Sequencing Center for Infectious Disease"/>
            <person name="Wu L."/>
            <person name="Ma J."/>
        </authorList>
    </citation>
    <scope>NUCLEOTIDE SEQUENCE [LARGE SCALE GENOMIC DNA]</scope>
    <source>
        <strain evidence="3">JCM 17664</strain>
    </source>
</reference>
<feature type="transmembrane region" description="Helical" evidence="1">
    <location>
        <begin position="37"/>
        <end position="55"/>
    </location>
</feature>
<gene>
    <name evidence="2" type="ORF">GCM10023143_04210</name>
</gene>
<feature type="transmembrane region" description="Helical" evidence="1">
    <location>
        <begin position="151"/>
        <end position="173"/>
    </location>
</feature>
<keyword evidence="1" id="KW-0472">Membrane</keyword>
<keyword evidence="1" id="KW-1133">Transmembrane helix</keyword>
<feature type="transmembrane region" description="Helical" evidence="1">
    <location>
        <begin position="185"/>
        <end position="203"/>
    </location>
</feature>
<dbReference type="PANTHER" id="PTHR41282:SF1">
    <property type="entry name" value="CONSERVED TRANSMEMBRANE PROTEIN-RELATED"/>
    <property type="match status" value="1"/>
</dbReference>
<evidence type="ECO:0000313" key="3">
    <source>
        <dbReference type="Proteomes" id="UP001501207"/>
    </source>
</evidence>
<evidence type="ECO:0000313" key="2">
    <source>
        <dbReference type="EMBL" id="GAA4302051.1"/>
    </source>
</evidence>
<proteinExistence type="predicted"/>
<evidence type="ECO:0000256" key="1">
    <source>
        <dbReference type="SAM" id="Phobius"/>
    </source>
</evidence>
<organism evidence="2 3">
    <name type="scientific">Compostibacter hankyongensis</name>
    <dbReference type="NCBI Taxonomy" id="1007089"/>
    <lineage>
        <taxon>Bacteria</taxon>
        <taxon>Pseudomonadati</taxon>
        <taxon>Bacteroidota</taxon>
        <taxon>Chitinophagia</taxon>
        <taxon>Chitinophagales</taxon>
        <taxon>Chitinophagaceae</taxon>
        <taxon>Compostibacter</taxon>
    </lineage>
</organism>